<dbReference type="SMART" id="SM00248">
    <property type="entry name" value="ANK"/>
    <property type="match status" value="4"/>
</dbReference>
<proteinExistence type="predicted"/>
<dbReference type="InterPro" id="IPR036770">
    <property type="entry name" value="Ankyrin_rpt-contain_sf"/>
</dbReference>
<dbReference type="Gene3D" id="1.25.40.20">
    <property type="entry name" value="Ankyrin repeat-containing domain"/>
    <property type="match status" value="2"/>
</dbReference>
<dbReference type="InterPro" id="IPR002110">
    <property type="entry name" value="Ankyrin_rpt"/>
</dbReference>
<keyword evidence="1" id="KW-0677">Repeat</keyword>
<dbReference type="Proteomes" id="UP000711488">
    <property type="component" value="Unassembled WGS sequence"/>
</dbReference>
<dbReference type="PROSITE" id="PS50297">
    <property type="entry name" value="ANK_REP_REGION"/>
    <property type="match status" value="1"/>
</dbReference>
<evidence type="ECO:0000256" key="2">
    <source>
        <dbReference type="ARBA" id="ARBA00023043"/>
    </source>
</evidence>
<name>A0A6A0GP47_HYAAZ</name>
<dbReference type="AlphaFoldDB" id="A0A6A0GP47"/>
<accession>A0A6A0GP47</accession>
<dbReference type="PANTHER" id="PTHR24198">
    <property type="entry name" value="ANKYRIN REPEAT AND PROTEIN KINASE DOMAIN-CONTAINING PROTEIN"/>
    <property type="match status" value="1"/>
</dbReference>
<dbReference type="SUPFAM" id="SSF48403">
    <property type="entry name" value="Ankyrin repeat"/>
    <property type="match status" value="1"/>
</dbReference>
<evidence type="ECO:0000256" key="1">
    <source>
        <dbReference type="ARBA" id="ARBA00022737"/>
    </source>
</evidence>
<sequence>MYGALLEACSKGDVAQARALLRDVGDEAPVIVNAAPNGANTLLYKACEEGHKELVKLLLECGADDRIHPVTKYSPLYIAANCGRKDIAEMLLKRFPGLASVYTVEKWLPLHACIINGHMNILTLLLSYPYPPHCLTTFRDKTGRWQYQFGFDCNLRDVTGQSALYLASYCANHKMVDLMLKLRVPAVKIKTREELEQERLLQEQETRTRLAEEAAGPSSSSNGSQQREASDGCATSQSEGDNNTSHKSIDESPGKIAATSPSKGARISGGIQALMSKLNLSRPEAKSGDEKEDTVCPFEIDLYCNSNTGKFFFIISLLFLYLSHS</sequence>
<comment type="caution">
    <text evidence="5">The sequence shown here is derived from an EMBL/GenBank/DDBJ whole genome shotgun (WGS) entry which is preliminary data.</text>
</comment>
<evidence type="ECO:0000256" key="4">
    <source>
        <dbReference type="SAM" id="MobiDB-lite"/>
    </source>
</evidence>
<evidence type="ECO:0000256" key="3">
    <source>
        <dbReference type="PROSITE-ProRule" id="PRU00023"/>
    </source>
</evidence>
<keyword evidence="2 3" id="KW-0040">ANK repeat</keyword>
<reference evidence="5" key="2">
    <citation type="journal article" date="2018" name="Environ. Sci. Technol.">
        <title>The Toxicogenome of Hyalella azteca: A Model for Sediment Ecotoxicology and Evolutionary Toxicology.</title>
        <authorList>
            <person name="Poynton H.C."/>
            <person name="Hasenbein S."/>
            <person name="Benoit J.B."/>
            <person name="Sepulveda M.S."/>
            <person name="Poelchau M.F."/>
            <person name="Hughes D.S.T."/>
            <person name="Murali S.C."/>
            <person name="Chen S."/>
            <person name="Glastad K.M."/>
            <person name="Goodisman M.A.D."/>
            <person name="Werren J.H."/>
            <person name="Vineis J.H."/>
            <person name="Bowen J.L."/>
            <person name="Friedrich M."/>
            <person name="Jones J."/>
            <person name="Robertson H.M."/>
            <person name="Feyereisen R."/>
            <person name="Mechler-Hickson A."/>
            <person name="Mathers N."/>
            <person name="Lee C.E."/>
            <person name="Colbourne J.K."/>
            <person name="Biales A."/>
            <person name="Johnston J.S."/>
            <person name="Wellborn G.A."/>
            <person name="Rosendale A.J."/>
            <person name="Cridge A.G."/>
            <person name="Munoz-Torres M.C."/>
            <person name="Bain P.A."/>
            <person name="Manny A.R."/>
            <person name="Major K.M."/>
            <person name="Lambert F.N."/>
            <person name="Vulpe C.D."/>
            <person name="Tuck P."/>
            <person name="Blalock B.J."/>
            <person name="Lin Y.Y."/>
            <person name="Smith M.E."/>
            <person name="Ochoa-Acuna H."/>
            <person name="Chen M.M."/>
            <person name="Childers C.P."/>
            <person name="Qu J."/>
            <person name="Dugan S."/>
            <person name="Lee S.L."/>
            <person name="Chao H."/>
            <person name="Dinh H."/>
            <person name="Han Y."/>
            <person name="Doddapaneni H."/>
            <person name="Worley K.C."/>
            <person name="Muzny D.M."/>
            <person name="Gibbs R.A."/>
            <person name="Richards S."/>
        </authorList>
    </citation>
    <scope>NUCLEOTIDE SEQUENCE</scope>
    <source>
        <strain evidence="5">HAZT.00-mixed</strain>
        <tissue evidence="5">Whole organism</tissue>
    </source>
</reference>
<feature type="repeat" description="ANK" evidence="3">
    <location>
        <begin position="38"/>
        <end position="64"/>
    </location>
</feature>
<dbReference type="PROSITE" id="PS50088">
    <property type="entry name" value="ANK_REPEAT"/>
    <property type="match status" value="1"/>
</dbReference>
<reference evidence="5" key="1">
    <citation type="submission" date="2014-08" db="EMBL/GenBank/DDBJ databases">
        <authorList>
            <person name="Murali S."/>
            <person name="Richards S."/>
            <person name="Bandaranaike D."/>
            <person name="Bellair M."/>
            <person name="Blankenburg K."/>
            <person name="Chao H."/>
            <person name="Dinh H."/>
            <person name="Doddapaneni H."/>
            <person name="Dugan-Rocha S."/>
            <person name="Elkadiri S."/>
            <person name="Gnanaolivu R."/>
            <person name="Hughes D."/>
            <person name="Lee S."/>
            <person name="Li M."/>
            <person name="Ming W."/>
            <person name="Munidasa M."/>
            <person name="Muniz J."/>
            <person name="Nguyen L."/>
            <person name="Osuji N."/>
            <person name="Pu L.-L."/>
            <person name="Puazo M."/>
            <person name="Skinner E."/>
            <person name="Qu C."/>
            <person name="Quiroz J."/>
            <person name="Raj R."/>
            <person name="Weissenberger G."/>
            <person name="Xin Y."/>
            <person name="Zou X."/>
            <person name="Han Y."/>
            <person name="Worley K."/>
            <person name="Muzny D."/>
            <person name="Gibbs R."/>
        </authorList>
    </citation>
    <scope>NUCLEOTIDE SEQUENCE</scope>
    <source>
        <strain evidence="5">HAZT.00-mixed</strain>
        <tissue evidence="5">Whole organism</tissue>
    </source>
</reference>
<organism evidence="5">
    <name type="scientific">Hyalella azteca</name>
    <name type="common">Amphipod</name>
    <dbReference type="NCBI Taxonomy" id="294128"/>
    <lineage>
        <taxon>Eukaryota</taxon>
        <taxon>Metazoa</taxon>
        <taxon>Ecdysozoa</taxon>
        <taxon>Arthropoda</taxon>
        <taxon>Crustacea</taxon>
        <taxon>Multicrustacea</taxon>
        <taxon>Malacostraca</taxon>
        <taxon>Eumalacostraca</taxon>
        <taxon>Peracarida</taxon>
        <taxon>Amphipoda</taxon>
        <taxon>Senticaudata</taxon>
        <taxon>Talitrida</taxon>
        <taxon>Talitroidea</taxon>
        <taxon>Hyalellidae</taxon>
        <taxon>Hyalella</taxon>
    </lineage>
</organism>
<dbReference type="EMBL" id="JQDR03017652">
    <property type="protein sequence ID" value="KAA0183484.1"/>
    <property type="molecule type" value="Genomic_DNA"/>
</dbReference>
<feature type="compositionally biased region" description="Polar residues" evidence="4">
    <location>
        <begin position="217"/>
        <end position="246"/>
    </location>
</feature>
<feature type="region of interest" description="Disordered" evidence="4">
    <location>
        <begin position="205"/>
        <end position="265"/>
    </location>
</feature>
<dbReference type="PANTHER" id="PTHR24198:SF169">
    <property type="entry name" value="NON-SPECIFIC SERINE_THREONINE PROTEIN KINASE"/>
    <property type="match status" value="1"/>
</dbReference>
<evidence type="ECO:0000313" key="5">
    <source>
        <dbReference type="EMBL" id="KAA0183484.1"/>
    </source>
</evidence>
<reference evidence="5" key="3">
    <citation type="submission" date="2019-06" db="EMBL/GenBank/DDBJ databases">
        <authorList>
            <person name="Poynton C."/>
            <person name="Hasenbein S."/>
            <person name="Benoit J.B."/>
            <person name="Sepulveda M.S."/>
            <person name="Poelchau M.F."/>
            <person name="Murali S.C."/>
            <person name="Chen S."/>
            <person name="Glastad K.M."/>
            <person name="Werren J.H."/>
            <person name="Vineis J.H."/>
            <person name="Bowen J.L."/>
            <person name="Friedrich M."/>
            <person name="Jones J."/>
            <person name="Robertson H.M."/>
            <person name="Feyereisen R."/>
            <person name="Mechler-Hickson A."/>
            <person name="Mathers N."/>
            <person name="Lee C.E."/>
            <person name="Colbourne J.K."/>
            <person name="Biales A."/>
            <person name="Johnston J.S."/>
            <person name="Wellborn G.A."/>
            <person name="Rosendale A.J."/>
            <person name="Cridge A.G."/>
            <person name="Munoz-Torres M.C."/>
            <person name="Bain P.A."/>
            <person name="Manny A.R."/>
            <person name="Major K.M."/>
            <person name="Lambert F.N."/>
            <person name="Vulpe C.D."/>
            <person name="Tuck P."/>
            <person name="Blalock B.J."/>
            <person name="Lin Y.-Y."/>
            <person name="Smith M.E."/>
            <person name="Ochoa-Acuna H."/>
            <person name="Chen M.-J.M."/>
            <person name="Childers C.P."/>
            <person name="Qu J."/>
            <person name="Dugan S."/>
            <person name="Lee S.L."/>
            <person name="Chao H."/>
            <person name="Dinh H."/>
            <person name="Han Y."/>
            <person name="Doddapaneni H."/>
            <person name="Worley K.C."/>
            <person name="Muzny D.M."/>
            <person name="Gibbs R.A."/>
            <person name="Richards S."/>
        </authorList>
    </citation>
    <scope>NUCLEOTIDE SEQUENCE</scope>
    <source>
        <strain evidence="5">HAZT.00-mixed</strain>
        <tissue evidence="5">Whole organism</tissue>
    </source>
</reference>
<gene>
    <name evidence="5" type="ORF">HAZT_HAZT011028</name>
</gene>
<protein>
    <submittedName>
        <fullName evidence="5">Uncharacterized protein</fullName>
    </submittedName>
</protein>
<dbReference type="Pfam" id="PF12796">
    <property type="entry name" value="Ank_2"/>
    <property type="match status" value="1"/>
</dbReference>